<feature type="compositionally biased region" description="Basic and acidic residues" evidence="1">
    <location>
        <begin position="37"/>
        <end position="54"/>
    </location>
</feature>
<proteinExistence type="predicted"/>
<evidence type="ECO:0000256" key="1">
    <source>
        <dbReference type="SAM" id="MobiDB-lite"/>
    </source>
</evidence>
<gene>
    <name evidence="2" type="ORF">Acr_08g0005140</name>
</gene>
<dbReference type="Proteomes" id="UP000585474">
    <property type="component" value="Unassembled WGS sequence"/>
</dbReference>
<comment type="caution">
    <text evidence="2">The sequence shown here is derived from an EMBL/GenBank/DDBJ whole genome shotgun (WGS) entry which is preliminary data.</text>
</comment>
<organism evidence="2 3">
    <name type="scientific">Actinidia rufa</name>
    <dbReference type="NCBI Taxonomy" id="165716"/>
    <lineage>
        <taxon>Eukaryota</taxon>
        <taxon>Viridiplantae</taxon>
        <taxon>Streptophyta</taxon>
        <taxon>Embryophyta</taxon>
        <taxon>Tracheophyta</taxon>
        <taxon>Spermatophyta</taxon>
        <taxon>Magnoliopsida</taxon>
        <taxon>eudicotyledons</taxon>
        <taxon>Gunneridae</taxon>
        <taxon>Pentapetalae</taxon>
        <taxon>asterids</taxon>
        <taxon>Ericales</taxon>
        <taxon>Actinidiaceae</taxon>
        <taxon>Actinidia</taxon>
    </lineage>
</organism>
<evidence type="ECO:0000313" key="2">
    <source>
        <dbReference type="EMBL" id="GFY92118.1"/>
    </source>
</evidence>
<dbReference type="AlphaFoldDB" id="A0A7J0F0A0"/>
<protein>
    <submittedName>
        <fullName evidence="2">Uncharacterized protein</fullName>
    </submittedName>
</protein>
<keyword evidence="3" id="KW-1185">Reference proteome</keyword>
<dbReference type="OrthoDB" id="1928482at2759"/>
<evidence type="ECO:0000313" key="3">
    <source>
        <dbReference type="Proteomes" id="UP000585474"/>
    </source>
</evidence>
<dbReference type="EMBL" id="BJWL01000008">
    <property type="protein sequence ID" value="GFY92118.1"/>
    <property type="molecule type" value="Genomic_DNA"/>
</dbReference>
<reference evidence="2 3" key="1">
    <citation type="submission" date="2019-07" db="EMBL/GenBank/DDBJ databases">
        <title>De Novo Assembly of kiwifruit Actinidia rufa.</title>
        <authorList>
            <person name="Sugita-Konishi S."/>
            <person name="Sato K."/>
            <person name="Mori E."/>
            <person name="Abe Y."/>
            <person name="Kisaki G."/>
            <person name="Hamano K."/>
            <person name="Suezawa K."/>
            <person name="Otani M."/>
            <person name="Fukuda T."/>
            <person name="Manabe T."/>
            <person name="Gomi K."/>
            <person name="Tabuchi M."/>
            <person name="Akimitsu K."/>
            <person name="Kataoka I."/>
        </authorList>
    </citation>
    <scope>NUCLEOTIDE SEQUENCE [LARGE SCALE GENOMIC DNA]</scope>
    <source>
        <strain evidence="3">cv. Fuchu</strain>
    </source>
</reference>
<sequence>MGSDQCNPIKPHYDITLSKRTRKSLNPPTESDTLETESPKKCANEEEESDHKSLKELIKERSSLGKHFTEETQLQIVVKQREEDLEGVKFKSLVRRYTRVLSRLIKVKRDPHLGSRNKPALRLTM</sequence>
<accession>A0A7J0F0A0</accession>
<name>A0A7J0F0A0_9ERIC</name>
<feature type="region of interest" description="Disordered" evidence="1">
    <location>
        <begin position="1"/>
        <end position="54"/>
    </location>
</feature>